<gene>
    <name evidence="1" type="ORF">GCM10023225_30380</name>
</gene>
<protein>
    <recommendedName>
        <fullName evidence="3">Gluconate kinase</fullName>
    </recommendedName>
</protein>
<reference evidence="2" key="1">
    <citation type="journal article" date="2019" name="Int. J. Syst. Evol. Microbiol.">
        <title>The Global Catalogue of Microorganisms (GCM) 10K type strain sequencing project: providing services to taxonomists for standard genome sequencing and annotation.</title>
        <authorList>
            <consortium name="The Broad Institute Genomics Platform"/>
            <consortium name="The Broad Institute Genome Sequencing Center for Infectious Disease"/>
            <person name="Wu L."/>
            <person name="Ma J."/>
        </authorList>
    </citation>
    <scope>NUCLEOTIDE SEQUENCE [LARGE SCALE GENOMIC DNA]</scope>
    <source>
        <strain evidence="2">JCM 18126</strain>
    </source>
</reference>
<evidence type="ECO:0008006" key="3">
    <source>
        <dbReference type="Google" id="ProtNLM"/>
    </source>
</evidence>
<name>A0ABP9I8T9_9ACTN</name>
<accession>A0ABP9I8T9</accession>
<proteinExistence type="predicted"/>
<dbReference type="InterPro" id="IPR027417">
    <property type="entry name" value="P-loop_NTPase"/>
</dbReference>
<dbReference type="Proteomes" id="UP001501195">
    <property type="component" value="Unassembled WGS sequence"/>
</dbReference>
<evidence type="ECO:0000313" key="1">
    <source>
        <dbReference type="EMBL" id="GAA4991931.1"/>
    </source>
</evidence>
<comment type="caution">
    <text evidence="1">The sequence shown here is derived from an EMBL/GenBank/DDBJ whole genome shotgun (WGS) entry which is preliminary data.</text>
</comment>
<dbReference type="SUPFAM" id="SSF52540">
    <property type="entry name" value="P-loop containing nucleoside triphosphate hydrolases"/>
    <property type="match status" value="1"/>
</dbReference>
<dbReference type="EMBL" id="BAABIL010000539">
    <property type="protein sequence ID" value="GAA4991931.1"/>
    <property type="molecule type" value="Genomic_DNA"/>
</dbReference>
<dbReference type="Gene3D" id="3.40.50.300">
    <property type="entry name" value="P-loop containing nucleotide triphosphate hydrolases"/>
    <property type="match status" value="2"/>
</dbReference>
<keyword evidence="2" id="KW-1185">Reference proteome</keyword>
<organism evidence="1 2">
    <name type="scientific">Kineococcus glutinatus</name>
    <dbReference type="NCBI Taxonomy" id="1070872"/>
    <lineage>
        <taxon>Bacteria</taxon>
        <taxon>Bacillati</taxon>
        <taxon>Actinomycetota</taxon>
        <taxon>Actinomycetes</taxon>
        <taxon>Kineosporiales</taxon>
        <taxon>Kineosporiaceae</taxon>
        <taxon>Kineococcus</taxon>
    </lineage>
</organism>
<evidence type="ECO:0000313" key="2">
    <source>
        <dbReference type="Proteomes" id="UP001501195"/>
    </source>
</evidence>
<sequence length="355" mass="37025">MREQLTGLRHGYVDIDQLGMCYPARADDPDREVLQARVLGGVVATFAAAGAELVVVSGCLAPRLLPLYEEVVGDAELHLCLLSADPDELRRRILERGCDEDEVRRVQAEAAELEAGADPADTRQVVLHPGAADPRQVARLVLERTGVLTAPRGPATAAPPVAVPSDAPGRVLWLCGPKAVGKSVAGWALFQALLGSGVTAGFADLAQLGFFSDPPADDPQDHRLRAANLAALWSCFAGAGASHLVLAGAVDTREDVERYRRALPAAEVTVVRLRAGADDLAGRVASRGRGGGPEIAGEDLAGRSAEVLQRALAAALADQERLDAAAVEDVCVDTGGLGAEETAQRVLAACGDLRP</sequence>